<keyword evidence="17" id="KW-0946">Virion</keyword>
<keyword evidence="12" id="KW-0547">Nucleotide-binding</keyword>
<name>A0A2P1GN82_9VIRU</name>
<evidence type="ECO:0000256" key="16">
    <source>
        <dbReference type="ARBA" id="ARBA00022840"/>
    </source>
</evidence>
<dbReference type="GO" id="GO:0005198">
    <property type="term" value="F:structural molecule activity"/>
    <property type="evidence" value="ECO:0007669"/>
    <property type="project" value="InterPro"/>
</dbReference>
<evidence type="ECO:0000256" key="7">
    <source>
        <dbReference type="ARBA" id="ARBA00022553"/>
    </source>
</evidence>
<evidence type="ECO:0000256" key="1">
    <source>
        <dbReference type="ARBA" id="ARBA00004192"/>
    </source>
</evidence>
<keyword evidence="21" id="KW-1035">Host cytoplasm</keyword>
<keyword evidence="7" id="KW-0597">Phosphoprotein</keyword>
<dbReference type="GO" id="GO:0006508">
    <property type="term" value="P:proteolysis"/>
    <property type="evidence" value="ECO:0007669"/>
    <property type="project" value="UniProtKB-KW"/>
</dbReference>
<organism evidence="25">
    <name type="scientific">Wenling hoplichthys picornavirus</name>
    <dbReference type="NCBI Taxonomy" id="2116208"/>
    <lineage>
        <taxon>Viruses</taxon>
        <taxon>Riboviria</taxon>
        <taxon>Orthornavirae</taxon>
        <taxon>Pisuviricota</taxon>
        <taxon>Pisoniviricetes</taxon>
        <taxon>Picornavirales</taxon>
    </lineage>
</organism>
<evidence type="ECO:0000256" key="6">
    <source>
        <dbReference type="ARBA" id="ARBA00022520"/>
    </source>
</evidence>
<evidence type="ECO:0000256" key="4">
    <source>
        <dbReference type="ARBA" id="ARBA00020107"/>
    </source>
</evidence>
<reference evidence="25" key="1">
    <citation type="journal article" date="2018" name="Nature">
        <title>The evolutionary history of vertebrate RNA viruses.</title>
        <authorList>
            <person name="Shi M."/>
            <person name="Lin X.D."/>
            <person name="Chen X."/>
            <person name="Tian J.H."/>
            <person name="Chen L.J."/>
            <person name="Li K."/>
            <person name="Wang W."/>
            <person name="Eden J.S."/>
            <person name="Shen J.J."/>
            <person name="Liu L."/>
            <person name="Holmes E.C."/>
            <person name="Zhang Y.Z."/>
        </authorList>
    </citation>
    <scope>NUCLEOTIDE SEQUENCE</scope>
    <source>
        <strain evidence="25">XYXMC41402</strain>
    </source>
</reference>
<keyword evidence="20" id="KW-0472">Membrane</keyword>
<dbReference type="PRINTS" id="PR00918">
    <property type="entry name" value="CALICVIRUSNS"/>
</dbReference>
<dbReference type="InterPro" id="IPR001676">
    <property type="entry name" value="Picornavirus_capsid"/>
</dbReference>
<keyword evidence="6" id="KW-0191">Covalent protein-RNA linkage</keyword>
<keyword evidence="14" id="KW-0347">Helicase</keyword>
<accession>A0A2P1GN82</accession>
<dbReference type="InterPro" id="IPR004004">
    <property type="entry name" value="Helic/Pol/Pept_Calicivir-typ"/>
</dbReference>
<evidence type="ECO:0000256" key="17">
    <source>
        <dbReference type="ARBA" id="ARBA00022844"/>
    </source>
</evidence>
<evidence type="ECO:0000259" key="22">
    <source>
        <dbReference type="PROSITE" id="PS50507"/>
    </source>
</evidence>
<dbReference type="InterPro" id="IPR014759">
    <property type="entry name" value="Helicase_SF3_ssRNA_vir"/>
</dbReference>
<keyword evidence="5" id="KW-0696">RNA-directed RNA polymerase</keyword>
<dbReference type="SUPFAM" id="SSF56672">
    <property type="entry name" value="DNA/RNA polymerases"/>
    <property type="match status" value="1"/>
</dbReference>
<feature type="domain" description="LRAT" evidence="24">
    <location>
        <begin position="788"/>
        <end position="883"/>
    </location>
</feature>
<dbReference type="Pfam" id="PF00548">
    <property type="entry name" value="Peptidase_C3"/>
    <property type="match status" value="1"/>
</dbReference>
<evidence type="ECO:0000256" key="2">
    <source>
        <dbReference type="ARBA" id="ARBA00004328"/>
    </source>
</evidence>
<dbReference type="InterPro" id="IPR007053">
    <property type="entry name" value="LRAT_dom"/>
</dbReference>
<keyword evidence="19" id="KW-0693">Viral RNA replication</keyword>
<dbReference type="Pfam" id="PF00073">
    <property type="entry name" value="Rhv"/>
    <property type="match status" value="1"/>
</dbReference>
<evidence type="ECO:0000256" key="21">
    <source>
        <dbReference type="ARBA" id="ARBA00023200"/>
    </source>
</evidence>
<keyword evidence="13" id="KW-0378">Hydrolase</keyword>
<dbReference type="Gene3D" id="3.30.70.270">
    <property type="match status" value="1"/>
</dbReference>
<evidence type="ECO:0000256" key="15">
    <source>
        <dbReference type="ARBA" id="ARBA00022807"/>
    </source>
</evidence>
<evidence type="ECO:0000256" key="9">
    <source>
        <dbReference type="ARBA" id="ARBA00022670"/>
    </source>
</evidence>
<evidence type="ECO:0000259" key="23">
    <source>
        <dbReference type="PROSITE" id="PS51218"/>
    </source>
</evidence>
<dbReference type="GO" id="GO:0019028">
    <property type="term" value="C:viral capsid"/>
    <property type="evidence" value="ECO:0007669"/>
    <property type="project" value="UniProtKB-KW"/>
</dbReference>
<dbReference type="Gene3D" id="2.60.120.20">
    <property type="match status" value="2"/>
</dbReference>
<comment type="subcellular location">
    <subcellularLocation>
        <location evidence="1">Host cytoplasm</location>
    </subcellularLocation>
    <subcellularLocation>
        <location evidence="3">Host membrane</location>
    </subcellularLocation>
    <subcellularLocation>
        <location evidence="2">Virion</location>
    </subcellularLocation>
</comment>
<proteinExistence type="predicted"/>
<dbReference type="InterPro" id="IPR029053">
    <property type="entry name" value="Viral_coat"/>
</dbReference>
<dbReference type="InterPro" id="IPR001205">
    <property type="entry name" value="RNA-dir_pol_C"/>
</dbReference>
<feature type="domain" description="RdRp catalytic" evidence="22">
    <location>
        <begin position="2045"/>
        <end position="2161"/>
    </location>
</feature>
<dbReference type="Pfam" id="PF00910">
    <property type="entry name" value="RNA_helicase"/>
    <property type="match status" value="1"/>
</dbReference>
<keyword evidence="10" id="KW-0808">Transferase</keyword>
<sequence length="2282" mass="254285">MDIFNKAVSGVTAITNLLQDPATEQSTTASDRVGGTMTTNAAMTTQATSRTKYGFFPSDSCEDVFYSQASAKTTSANNPMKLVQLANADWFASSNELIKIFDVNLPNAFYNETYFPAHGPTRPFAAIRTSFNFELQANVVTGSVGSVIMAYVPPGVNIDARDWKTIRLLPHAELNIGIDTTAKLFVPYTQVSNYVGTDTTDLGKVIVVIWSRLSVAPGAPTTTGLILMGSMVQADLQMPRPMGPTRRRMEICEGVGVMNISCKLSTERSQSIALLGESVTVDPATSGAKHAVRSLKDILKVYSPVTLSPEQPVTENWEVSAPRGSTLFSYATRIETLTSIFKLASNGLRFWRGSVVFRLTVFNTTFQKGRLRMAFFPGSEHDYTYEQSNNALYTILDIGLNSSVELTVQYMSLNRLTTVDQIFGDLKVFVAAGLSAANNTTTTARVLIEARAGDDFLMCVPHTNKIHYQNDDDESTVAWGNDSTVVQKEADSLVTNSTVEGSSEQAASVAGMSAPGMETSAPGGPIPETPAPKLLNAIIKNVNVVGADHMSFQAILGRAQYEGYATLPHGTWTRVPIGLPTDGFYSWLKAFAYFNGDLVIHLANESDGIVEVCHTYYPQVDFSNNTASTLGELIIPKRQQVSFTVPFYYHQPAKILSAANALGDLWMKPGIDKAVVSVWISFKAISLFHPIMVPKVATLRSTLQQYADSAFELPHAEIISELILEGKADHEYSIVLTRKRKQTPKKRNQAQMLLDYLTEVPNPSESDWKEDLTEFGGVEKNPGPVCKLVYLNRGLYRHYGVKHGNKVIHMNSENVLEAAASGQVGLVITDYHEDWHEEQDINITDLRMKALTDSIGMKHLFNLQNNCETWAKEALGIDSIDQGRALAVFGCILCMASSISVMPQGEVKDFLKSCGKSGVETAQKISQSAKTAWHSVKTFFTESLLDSIQCSIVKAVFKILVRVVCYGICFCSSPTLLTGAAIGTLIAMDICSLDGLQDTVKVLCTALIDGDLMACVEAIQDITMKNSGGNAELARETCSEMRSFINGAADAEPQGDDGFMSAFKDFNVVTTSFRNLDYWLNFAMRLVEFIKKFFIKDTVQQAQDYLERKADQVQDVLVTADQLIVNSRDPGSLLRPEMQTDLKETANKLILIKYIAMSAQNRDLLINTTQLLNRITAVPRPPSADSQIIRPEPIGVWISGEPGCGKSTFTLEIVKAVKEILEQKDTDFKNTGIFTQPTGCDFMDGYRGQWCHIIDDMGQDVEEGDMKNICQMISSVPFTVNMAGLDQKGQQYTSRILLATTNHHDFTTTSMYSSGAFSRRFGYKFKVRANPNYRNEHGKLNLAKASESGALSTGHCWEVAVCKPKKEGSGLDTGAYEVCNLRRISQDIAADFMHRTKVCKTLQNQYKDLKKEDLPCASGASVEKIKDMIKPEGDDDEPACLNIFSGDLKKWVDKKWQKTKDLAECIEKFDAFTNDAVSPFESLKRKVVWKAAGIIPKAVKVWFDASMAKAKTWLEKNKWWLIGMSTLVGIITSVAGLHYLYSITRQNLWENYVAQYAYKRDQEQQELEKEEMILQTAFGTQVDPERAYSRMKVAKRPDMKKIKIVPQGPNPAELNHLSKLCVGIFVKGKTNPVHAMSLGGHRVICYDHVLRNKEYHVEGIIWQGLTYEVKEEGDYWITLPCLEVDDQEQPVDYCYIDFPKLPFQLKSPEKYLATPEHRRDGVALSVRGLTFYTQPCYDIETHSGYSVAMDYGPTIFHDACIYRTASYAGMCGSLICQKQKGTWKIVAMHHAGDRFTYGYGFKIRFPAQAEGVVIDKKPSPKIHFTPTKTKLRKSPLHAVFPCLMEPAPLTGRDPRIEDPPENLVKRQSEKYRVDHYDVDYVMDECKGWTTKQLFSTTGRQGTWTMQQALSGDDQNPIDLTTSPGKKYTDRGLTKKDLVQHQPDGTWWIDDNFASDVWRILDEAQHGKPQTTFAANLKDELRPVEKVAAGNARCIEACSFDYTVAHRMIFGPLYQKIYDSPAAATGIAAGINPYTDYHGLALQMYDQWFAVDFNKFDGSLSEGLMRDAAECLTACCEDPDLAMNLLEPVFVSTHLVHDEIWTVKGGMPSGSPCTTILNSMCNLLVMRYSMIKCGLERFEDHCVVTYGDDVLGSTKEGLDTSRMAAIIKESFGMTATSADKQTDQMSVSHNEATFLKRKFRFFPGTCHVTGVLDLDSMLGHIQWCKGSEAFKQQWESFVQELVLHGEEVYNEVTGKARPHLDRHKVYVPPYRQAWSQVYHLFFE</sequence>
<dbReference type="Gene3D" id="1.20.960.20">
    <property type="match status" value="1"/>
</dbReference>
<keyword evidence="18" id="KW-1043">Host membrane</keyword>
<evidence type="ECO:0000256" key="3">
    <source>
        <dbReference type="ARBA" id="ARBA00004551"/>
    </source>
</evidence>
<dbReference type="InterPro" id="IPR027417">
    <property type="entry name" value="P-loop_NTPase"/>
</dbReference>
<dbReference type="InterPro" id="IPR007094">
    <property type="entry name" value="RNA-dir_pol_PSvirus"/>
</dbReference>
<keyword evidence="9" id="KW-0645">Protease</keyword>
<dbReference type="InterPro" id="IPR000199">
    <property type="entry name" value="Peptidase_C3A/C3B_picornavir"/>
</dbReference>
<dbReference type="SUPFAM" id="SSF50494">
    <property type="entry name" value="Trypsin-like serine proteases"/>
    <property type="match status" value="1"/>
</dbReference>
<evidence type="ECO:0000256" key="20">
    <source>
        <dbReference type="ARBA" id="ARBA00023136"/>
    </source>
</evidence>
<evidence type="ECO:0000256" key="8">
    <source>
        <dbReference type="ARBA" id="ARBA00022561"/>
    </source>
</evidence>
<dbReference type="InterPro" id="IPR043504">
    <property type="entry name" value="Peptidase_S1_PA_chymotrypsin"/>
</dbReference>
<dbReference type="InterPro" id="IPR000605">
    <property type="entry name" value="Helicase_SF3_ssDNA/RNA_vir"/>
</dbReference>
<dbReference type="EMBL" id="MG600101">
    <property type="protein sequence ID" value="AVM87455.1"/>
    <property type="molecule type" value="Genomic_RNA"/>
</dbReference>
<evidence type="ECO:0000256" key="10">
    <source>
        <dbReference type="ARBA" id="ARBA00022679"/>
    </source>
</evidence>
<dbReference type="CDD" id="cd00205">
    <property type="entry name" value="rhv_like"/>
    <property type="match status" value="2"/>
</dbReference>
<evidence type="ECO:0000256" key="12">
    <source>
        <dbReference type="ARBA" id="ARBA00022741"/>
    </source>
</evidence>
<dbReference type="GO" id="GO:0004197">
    <property type="term" value="F:cysteine-type endopeptidase activity"/>
    <property type="evidence" value="ECO:0007669"/>
    <property type="project" value="InterPro"/>
</dbReference>
<dbReference type="Pfam" id="PF00680">
    <property type="entry name" value="RdRP_1"/>
    <property type="match status" value="1"/>
</dbReference>
<keyword evidence="11" id="KW-0548">Nucleotidyltransferase</keyword>
<dbReference type="InterPro" id="IPR043128">
    <property type="entry name" value="Rev_trsase/Diguanyl_cyclase"/>
</dbReference>
<dbReference type="GO" id="GO:0005524">
    <property type="term" value="F:ATP binding"/>
    <property type="evidence" value="ECO:0007669"/>
    <property type="project" value="UniProtKB-KW"/>
</dbReference>
<dbReference type="GO" id="GO:0003968">
    <property type="term" value="F:RNA-directed RNA polymerase activity"/>
    <property type="evidence" value="ECO:0007669"/>
    <property type="project" value="UniProtKB-KW"/>
</dbReference>
<evidence type="ECO:0000256" key="18">
    <source>
        <dbReference type="ARBA" id="ARBA00022870"/>
    </source>
</evidence>
<protein>
    <recommendedName>
        <fullName evidence="4">Genome polyprotein</fullName>
    </recommendedName>
</protein>
<evidence type="ECO:0000256" key="14">
    <source>
        <dbReference type="ARBA" id="ARBA00022806"/>
    </source>
</evidence>
<dbReference type="GO" id="GO:0006351">
    <property type="term" value="P:DNA-templated transcription"/>
    <property type="evidence" value="ECO:0007669"/>
    <property type="project" value="InterPro"/>
</dbReference>
<dbReference type="GO" id="GO:0039694">
    <property type="term" value="P:viral RNA genome replication"/>
    <property type="evidence" value="ECO:0007669"/>
    <property type="project" value="InterPro"/>
</dbReference>
<evidence type="ECO:0000256" key="13">
    <source>
        <dbReference type="ARBA" id="ARBA00022801"/>
    </source>
</evidence>
<evidence type="ECO:0000313" key="25">
    <source>
        <dbReference type="EMBL" id="AVM87455.1"/>
    </source>
</evidence>
<dbReference type="InterPro" id="IPR043502">
    <property type="entry name" value="DNA/RNA_pol_sf"/>
</dbReference>
<dbReference type="PROSITE" id="PS50507">
    <property type="entry name" value="RDRP_SSRNA_POS"/>
    <property type="match status" value="1"/>
</dbReference>
<dbReference type="PROSITE" id="PS51218">
    <property type="entry name" value="SF3_HELICASE_2"/>
    <property type="match status" value="1"/>
</dbReference>
<dbReference type="GO" id="GO:0033644">
    <property type="term" value="C:host cell membrane"/>
    <property type="evidence" value="ECO:0007669"/>
    <property type="project" value="UniProtKB-SubCell"/>
</dbReference>
<dbReference type="SUPFAM" id="SSF52540">
    <property type="entry name" value="P-loop containing nucleoside triphosphate hydrolases"/>
    <property type="match status" value="1"/>
</dbReference>
<evidence type="ECO:0000256" key="11">
    <source>
        <dbReference type="ARBA" id="ARBA00022695"/>
    </source>
</evidence>
<keyword evidence="15" id="KW-0788">Thiol protease</keyword>
<evidence type="ECO:0000256" key="5">
    <source>
        <dbReference type="ARBA" id="ARBA00022484"/>
    </source>
</evidence>
<dbReference type="GO" id="GO:0003723">
    <property type="term" value="F:RNA binding"/>
    <property type="evidence" value="ECO:0007669"/>
    <property type="project" value="InterPro"/>
</dbReference>
<dbReference type="GO" id="GO:0030430">
    <property type="term" value="C:host cell cytoplasm"/>
    <property type="evidence" value="ECO:0007669"/>
    <property type="project" value="UniProtKB-SubCell"/>
</dbReference>
<dbReference type="InterPro" id="IPR009003">
    <property type="entry name" value="Peptidase_S1_PA"/>
</dbReference>
<keyword evidence="8" id="KW-0167">Capsid protein</keyword>
<feature type="domain" description="SF3 helicase" evidence="23">
    <location>
        <begin position="1172"/>
        <end position="1342"/>
    </location>
</feature>
<dbReference type="SUPFAM" id="SSF88633">
    <property type="entry name" value="Positive stranded ssRNA viruses"/>
    <property type="match status" value="3"/>
</dbReference>
<dbReference type="CDD" id="cd23193">
    <property type="entry name" value="ps-ssRNA_Picornaviridae"/>
    <property type="match status" value="1"/>
</dbReference>
<evidence type="ECO:0000256" key="19">
    <source>
        <dbReference type="ARBA" id="ARBA00022953"/>
    </source>
</evidence>
<keyword evidence="16" id="KW-0067">ATP-binding</keyword>
<dbReference type="InterPro" id="IPR033703">
    <property type="entry name" value="Rhv-like"/>
</dbReference>
<dbReference type="PROSITE" id="PS51934">
    <property type="entry name" value="LRAT"/>
    <property type="match status" value="1"/>
</dbReference>
<dbReference type="GO" id="GO:0003724">
    <property type="term" value="F:RNA helicase activity"/>
    <property type="evidence" value="ECO:0007669"/>
    <property type="project" value="InterPro"/>
</dbReference>
<dbReference type="Gene3D" id="2.40.10.10">
    <property type="entry name" value="Trypsin-like serine proteases"/>
    <property type="match status" value="1"/>
</dbReference>
<evidence type="ECO:0000259" key="24">
    <source>
        <dbReference type="PROSITE" id="PS51934"/>
    </source>
</evidence>